<protein>
    <submittedName>
        <fullName evidence="3">Putative endonuclease</fullName>
    </submittedName>
</protein>
<dbReference type="Gene3D" id="3.40.1440.10">
    <property type="entry name" value="GIY-YIG endonuclease"/>
    <property type="match status" value="1"/>
</dbReference>
<dbReference type="PANTHER" id="PTHR34477">
    <property type="entry name" value="UPF0213 PROTEIN YHBQ"/>
    <property type="match status" value="1"/>
</dbReference>
<organism evidence="3 4">
    <name type="scientific">Marivirga sericea</name>
    <dbReference type="NCBI Taxonomy" id="1028"/>
    <lineage>
        <taxon>Bacteria</taxon>
        <taxon>Pseudomonadati</taxon>
        <taxon>Bacteroidota</taxon>
        <taxon>Cytophagia</taxon>
        <taxon>Cytophagales</taxon>
        <taxon>Marivirgaceae</taxon>
        <taxon>Marivirga</taxon>
    </lineage>
</organism>
<feature type="non-terminal residue" evidence="3">
    <location>
        <position position="1"/>
    </location>
</feature>
<name>A0A1X7KRW5_9BACT</name>
<keyword evidence="3" id="KW-0378">Hydrolase</keyword>
<dbReference type="Proteomes" id="UP000193804">
    <property type="component" value="Unassembled WGS sequence"/>
</dbReference>
<dbReference type="SUPFAM" id="SSF82771">
    <property type="entry name" value="GIY-YIG endonuclease"/>
    <property type="match status" value="1"/>
</dbReference>
<dbReference type="CDD" id="cd10449">
    <property type="entry name" value="GIY-YIG_SLX1_like"/>
    <property type="match status" value="1"/>
</dbReference>
<gene>
    <name evidence="3" type="ORF">SAMN05661096_03117</name>
</gene>
<keyword evidence="4" id="KW-1185">Reference proteome</keyword>
<dbReference type="Pfam" id="PF01541">
    <property type="entry name" value="GIY-YIG"/>
    <property type="match status" value="1"/>
</dbReference>
<accession>A0A1X7KRW5</accession>
<keyword evidence="3" id="KW-0255">Endonuclease</keyword>
<evidence type="ECO:0000313" key="3">
    <source>
        <dbReference type="EMBL" id="SMG44331.1"/>
    </source>
</evidence>
<dbReference type="EMBL" id="FXAW01000006">
    <property type="protein sequence ID" value="SMG44331.1"/>
    <property type="molecule type" value="Genomic_DNA"/>
</dbReference>
<dbReference type="PANTHER" id="PTHR34477:SF1">
    <property type="entry name" value="UPF0213 PROTEIN YHBQ"/>
    <property type="match status" value="1"/>
</dbReference>
<evidence type="ECO:0000313" key="4">
    <source>
        <dbReference type="Proteomes" id="UP000193804"/>
    </source>
</evidence>
<evidence type="ECO:0000256" key="1">
    <source>
        <dbReference type="ARBA" id="ARBA00007435"/>
    </source>
</evidence>
<dbReference type="GO" id="GO:0004519">
    <property type="term" value="F:endonuclease activity"/>
    <property type="evidence" value="ECO:0007669"/>
    <property type="project" value="UniProtKB-KW"/>
</dbReference>
<dbReference type="InterPro" id="IPR050190">
    <property type="entry name" value="UPF0213_domain"/>
</dbReference>
<evidence type="ECO:0000259" key="2">
    <source>
        <dbReference type="PROSITE" id="PS50164"/>
    </source>
</evidence>
<dbReference type="AlphaFoldDB" id="A0A1X7KRW5"/>
<feature type="domain" description="GIY-YIG" evidence="2">
    <location>
        <begin position="33"/>
        <end position="109"/>
    </location>
</feature>
<dbReference type="PROSITE" id="PS50164">
    <property type="entry name" value="GIY_YIG"/>
    <property type="match status" value="1"/>
</dbReference>
<dbReference type="RefSeq" id="WP_245830872.1">
    <property type="nucleotide sequence ID" value="NZ_FXAW01000006.1"/>
</dbReference>
<keyword evidence="3" id="KW-0540">Nuclease</keyword>
<sequence>AGSVEVIGSTPICSTKATSQEVAFLVSTKPNIMKYSVYIIYSEKCDRYYVGHSDDVERRVEEHNSGRGGKYTIRCKPWELVFIERYESRSLAVKRELEIKKKKSRKYIENLIIK</sequence>
<dbReference type="InterPro" id="IPR035901">
    <property type="entry name" value="GIY-YIG_endonuc_sf"/>
</dbReference>
<reference evidence="4" key="1">
    <citation type="submission" date="2017-04" db="EMBL/GenBank/DDBJ databases">
        <authorList>
            <person name="Varghese N."/>
            <person name="Submissions S."/>
        </authorList>
    </citation>
    <scope>NUCLEOTIDE SEQUENCE [LARGE SCALE GENOMIC DNA]</scope>
    <source>
        <strain evidence="4">DSM 4125</strain>
    </source>
</reference>
<proteinExistence type="inferred from homology"/>
<dbReference type="InterPro" id="IPR000305">
    <property type="entry name" value="GIY-YIG_endonuc"/>
</dbReference>
<comment type="similarity">
    <text evidence="1">Belongs to the UPF0213 family.</text>
</comment>